<evidence type="ECO:0000256" key="2">
    <source>
        <dbReference type="ARBA" id="ARBA00022598"/>
    </source>
</evidence>
<gene>
    <name evidence="5" type="ORF">Sste5346_007159</name>
</gene>
<comment type="similarity">
    <text evidence="1">Belongs to the ATP-dependent AMP-binding enzyme family.</text>
</comment>
<dbReference type="PANTHER" id="PTHR24096:SF149">
    <property type="entry name" value="AMP-BINDING DOMAIN-CONTAINING PROTEIN-RELATED"/>
    <property type="match status" value="1"/>
</dbReference>
<dbReference type="InterPro" id="IPR000873">
    <property type="entry name" value="AMP-dep_synth/lig_dom"/>
</dbReference>
<evidence type="ECO:0008006" key="7">
    <source>
        <dbReference type="Google" id="ProtNLM"/>
    </source>
</evidence>
<dbReference type="EMBL" id="JAWCUI010000046">
    <property type="protein sequence ID" value="KAL1892203.1"/>
    <property type="molecule type" value="Genomic_DNA"/>
</dbReference>
<evidence type="ECO:0000256" key="1">
    <source>
        <dbReference type="ARBA" id="ARBA00006432"/>
    </source>
</evidence>
<protein>
    <recommendedName>
        <fullName evidence="7">Acetyl-CoA synthetase-like protein</fullName>
    </recommendedName>
</protein>
<reference evidence="5 6" key="1">
    <citation type="journal article" date="2024" name="IMA Fungus">
        <title>IMA Genome - F19 : A genome assembly and annotation guide to empower mycologists, including annotated draft genome sequences of Ceratocystis pirilliformis, Diaporthe australafricana, Fusarium ophioides, Paecilomyces lecythidis, and Sporothrix stenoceras.</title>
        <authorList>
            <person name="Aylward J."/>
            <person name="Wilson A.M."/>
            <person name="Visagie C.M."/>
            <person name="Spraker J."/>
            <person name="Barnes I."/>
            <person name="Buitendag C."/>
            <person name="Ceriani C."/>
            <person name="Del Mar Angel L."/>
            <person name="du Plessis D."/>
            <person name="Fuchs T."/>
            <person name="Gasser K."/>
            <person name="Kramer D."/>
            <person name="Li W."/>
            <person name="Munsamy K."/>
            <person name="Piso A."/>
            <person name="Price J.L."/>
            <person name="Sonnekus B."/>
            <person name="Thomas C."/>
            <person name="van der Nest A."/>
            <person name="van Dijk A."/>
            <person name="van Heerden A."/>
            <person name="van Vuuren N."/>
            <person name="Yilmaz N."/>
            <person name="Duong T.A."/>
            <person name="van der Merwe N.A."/>
            <person name="Wingfield M.J."/>
            <person name="Wingfield B.D."/>
        </authorList>
    </citation>
    <scope>NUCLEOTIDE SEQUENCE [LARGE SCALE GENOMIC DNA]</scope>
    <source>
        <strain evidence="5 6">CMW 5346</strain>
    </source>
</reference>
<organism evidence="5 6">
    <name type="scientific">Sporothrix stenoceras</name>
    <dbReference type="NCBI Taxonomy" id="5173"/>
    <lineage>
        <taxon>Eukaryota</taxon>
        <taxon>Fungi</taxon>
        <taxon>Dikarya</taxon>
        <taxon>Ascomycota</taxon>
        <taxon>Pezizomycotina</taxon>
        <taxon>Sordariomycetes</taxon>
        <taxon>Sordariomycetidae</taxon>
        <taxon>Ophiostomatales</taxon>
        <taxon>Ophiostomataceae</taxon>
        <taxon>Sporothrix</taxon>
    </lineage>
</organism>
<dbReference type="InterPro" id="IPR042099">
    <property type="entry name" value="ANL_N_sf"/>
</dbReference>
<dbReference type="Proteomes" id="UP001583186">
    <property type="component" value="Unassembled WGS sequence"/>
</dbReference>
<feature type="domain" description="AMP-dependent synthetase/ligase" evidence="3">
    <location>
        <begin position="44"/>
        <end position="410"/>
    </location>
</feature>
<dbReference type="Gene3D" id="3.30.300.30">
    <property type="match status" value="1"/>
</dbReference>
<dbReference type="InterPro" id="IPR025110">
    <property type="entry name" value="AMP-bd_C"/>
</dbReference>
<dbReference type="PANTHER" id="PTHR24096">
    <property type="entry name" value="LONG-CHAIN-FATTY-ACID--COA LIGASE"/>
    <property type="match status" value="1"/>
</dbReference>
<keyword evidence="2" id="KW-0436">Ligase</keyword>
<feature type="domain" description="AMP-binding enzyme C-terminal" evidence="4">
    <location>
        <begin position="461"/>
        <end position="540"/>
    </location>
</feature>
<keyword evidence="6" id="KW-1185">Reference proteome</keyword>
<dbReference type="InterPro" id="IPR045851">
    <property type="entry name" value="AMP-bd_C_sf"/>
</dbReference>
<name>A0ABR3YVA4_9PEZI</name>
<evidence type="ECO:0000259" key="4">
    <source>
        <dbReference type="Pfam" id="PF13193"/>
    </source>
</evidence>
<evidence type="ECO:0000313" key="5">
    <source>
        <dbReference type="EMBL" id="KAL1892203.1"/>
    </source>
</evidence>
<sequence>MPYSGIHLDTVPQDVSAYTWLFDTRDARHGTPIAHTRNGIRDAQNGRHVSYRDLAAQTVYCATALSSLHGLQPQQTVAIIAGNSINYKVALFAAGRLGATVTVLPSAALAQDITHFLSASSARFVFFDRGTAAEVTKSWNGPAGSKPPYTLFSLDGSSSGTDGGAPYTLDRLVNEGQTRGIGGQTPAWTVPAGQSNKAICAFLAFSSGTTGKPKAVMISHHNIIAQMMQVRLIVPDHPGPMLGILPFYHITGLLQLIHLPVMMDQELVLMAQFDMKSMLEAVVKYRCEELWLVPPLLIRMVSDDIVSKYKIDFIRQFNTGAAPLPPQIIEKLAIMYPHVALRQAWGMTESCSCLTLTPPGLATYANAAMVGKPVPGTDIKIVNVATGDEAALGEEGELWARGPQVTMGYLNAPEETSKTYTPDGYLRTGDLGTVHPDGFVAIHDRIKEMIKVRGHGVAPAELEDALLGHPKVADAAVIGIPHDYSGEVPRAYVVVAPGVAQTEATVLELQQHIESLKARYMRLAGGVEFVDVIPKSAAGKILRKALRAQYAEKAKAAAAAPKAKL</sequence>
<dbReference type="SUPFAM" id="SSF56801">
    <property type="entry name" value="Acetyl-CoA synthetase-like"/>
    <property type="match status" value="1"/>
</dbReference>
<proteinExistence type="inferred from homology"/>
<dbReference type="InterPro" id="IPR020845">
    <property type="entry name" value="AMP-binding_CS"/>
</dbReference>
<accession>A0ABR3YVA4</accession>
<dbReference type="Gene3D" id="3.40.50.12780">
    <property type="entry name" value="N-terminal domain of ligase-like"/>
    <property type="match status" value="1"/>
</dbReference>
<evidence type="ECO:0000259" key="3">
    <source>
        <dbReference type="Pfam" id="PF00501"/>
    </source>
</evidence>
<dbReference type="Pfam" id="PF00501">
    <property type="entry name" value="AMP-binding"/>
    <property type="match status" value="1"/>
</dbReference>
<dbReference type="PROSITE" id="PS00455">
    <property type="entry name" value="AMP_BINDING"/>
    <property type="match status" value="1"/>
</dbReference>
<comment type="caution">
    <text evidence="5">The sequence shown here is derived from an EMBL/GenBank/DDBJ whole genome shotgun (WGS) entry which is preliminary data.</text>
</comment>
<dbReference type="Pfam" id="PF13193">
    <property type="entry name" value="AMP-binding_C"/>
    <property type="match status" value="1"/>
</dbReference>
<evidence type="ECO:0000313" key="6">
    <source>
        <dbReference type="Proteomes" id="UP001583186"/>
    </source>
</evidence>